<feature type="chain" id="PRO_5036724849" description="MADF domain-containing protein" evidence="2">
    <location>
        <begin position="24"/>
        <end position="95"/>
    </location>
</feature>
<dbReference type="Proteomes" id="UP000814243">
    <property type="component" value="Unassembled WGS sequence"/>
</dbReference>
<sequence>AKLQVSSLLPFLSWVILIQDKSSTYNELCDPKDPKYLNKNQWEVSWRQISAQINMPVKAVTNKTVSFCGSYRREKSREKKSRLTGSGAAHVYNSK</sequence>
<evidence type="ECO:0000313" key="4">
    <source>
        <dbReference type="EMBL" id="KAH9640870.1"/>
    </source>
</evidence>
<organism evidence="4 5">
    <name type="scientific">Spodoptera exigua</name>
    <name type="common">Beet armyworm</name>
    <name type="synonym">Noctua fulgens</name>
    <dbReference type="NCBI Taxonomy" id="7107"/>
    <lineage>
        <taxon>Eukaryota</taxon>
        <taxon>Metazoa</taxon>
        <taxon>Ecdysozoa</taxon>
        <taxon>Arthropoda</taxon>
        <taxon>Hexapoda</taxon>
        <taxon>Insecta</taxon>
        <taxon>Pterygota</taxon>
        <taxon>Neoptera</taxon>
        <taxon>Endopterygota</taxon>
        <taxon>Lepidoptera</taxon>
        <taxon>Glossata</taxon>
        <taxon>Ditrysia</taxon>
        <taxon>Noctuoidea</taxon>
        <taxon>Noctuidae</taxon>
        <taxon>Amphipyrinae</taxon>
        <taxon>Spodoptera</taxon>
    </lineage>
</organism>
<dbReference type="AlphaFoldDB" id="A0A922MP38"/>
<feature type="domain" description="MADF" evidence="3">
    <location>
        <begin position="26"/>
        <end position="81"/>
    </location>
</feature>
<accession>A0A922MP38</accession>
<feature type="region of interest" description="Disordered" evidence="1">
    <location>
        <begin position="72"/>
        <end position="95"/>
    </location>
</feature>
<dbReference type="InterPro" id="IPR006578">
    <property type="entry name" value="MADF-dom"/>
</dbReference>
<dbReference type="Pfam" id="PF10545">
    <property type="entry name" value="MADF_DNA_bdg"/>
    <property type="match status" value="1"/>
</dbReference>
<evidence type="ECO:0000259" key="3">
    <source>
        <dbReference type="Pfam" id="PF10545"/>
    </source>
</evidence>
<evidence type="ECO:0000256" key="2">
    <source>
        <dbReference type="SAM" id="SignalP"/>
    </source>
</evidence>
<name>A0A922MP38_SPOEX</name>
<dbReference type="EMBL" id="JACEFF010000271">
    <property type="protein sequence ID" value="KAH9640870.1"/>
    <property type="molecule type" value="Genomic_DNA"/>
</dbReference>
<evidence type="ECO:0000256" key="1">
    <source>
        <dbReference type="SAM" id="MobiDB-lite"/>
    </source>
</evidence>
<feature type="non-terminal residue" evidence="4">
    <location>
        <position position="1"/>
    </location>
</feature>
<protein>
    <recommendedName>
        <fullName evidence="3">MADF domain-containing protein</fullName>
    </recommendedName>
</protein>
<gene>
    <name evidence="4" type="ORF">HF086_015209</name>
</gene>
<evidence type="ECO:0000313" key="5">
    <source>
        <dbReference type="Proteomes" id="UP000814243"/>
    </source>
</evidence>
<keyword evidence="2" id="KW-0732">Signal</keyword>
<comment type="caution">
    <text evidence="4">The sequence shown here is derived from an EMBL/GenBank/DDBJ whole genome shotgun (WGS) entry which is preliminary data.</text>
</comment>
<proteinExistence type="predicted"/>
<feature type="signal peptide" evidence="2">
    <location>
        <begin position="1"/>
        <end position="23"/>
    </location>
</feature>
<reference evidence="4" key="1">
    <citation type="journal article" date="2021" name="G3 (Bethesda)">
        <title>Genome and transcriptome analysis of the beet armyworm Spodoptera exigua reveals targets for pest control. .</title>
        <authorList>
            <person name="Simon S."/>
            <person name="Breeschoten T."/>
            <person name="Jansen H.J."/>
            <person name="Dirks R.P."/>
            <person name="Schranz M.E."/>
            <person name="Ros V.I.D."/>
        </authorList>
    </citation>
    <scope>NUCLEOTIDE SEQUENCE</scope>
    <source>
        <strain evidence="4">TB_SE_WUR_2020</strain>
    </source>
</reference>